<organism evidence="2 3">
    <name type="scientific">Rangifer tarandus platyrhynchus</name>
    <name type="common">Svalbard reindeer</name>
    <dbReference type="NCBI Taxonomy" id="3082113"/>
    <lineage>
        <taxon>Eukaryota</taxon>
        <taxon>Metazoa</taxon>
        <taxon>Chordata</taxon>
        <taxon>Craniata</taxon>
        <taxon>Vertebrata</taxon>
        <taxon>Euteleostomi</taxon>
        <taxon>Mammalia</taxon>
        <taxon>Eutheria</taxon>
        <taxon>Laurasiatheria</taxon>
        <taxon>Artiodactyla</taxon>
        <taxon>Ruminantia</taxon>
        <taxon>Pecora</taxon>
        <taxon>Cervidae</taxon>
        <taxon>Odocoileinae</taxon>
        <taxon>Rangifer</taxon>
    </lineage>
</organism>
<evidence type="ECO:0000256" key="1">
    <source>
        <dbReference type="SAM" id="MobiDB-lite"/>
    </source>
</evidence>
<keyword evidence="3" id="KW-1185">Reference proteome</keyword>
<protein>
    <submittedName>
        <fullName evidence="2">Uncharacterized protein</fullName>
    </submittedName>
</protein>
<accession>A0ABN8ZMZ9</accession>
<name>A0ABN8ZMZ9_RANTA</name>
<evidence type="ECO:0000313" key="2">
    <source>
        <dbReference type="EMBL" id="CAI9175285.1"/>
    </source>
</evidence>
<gene>
    <name evidence="2" type="ORF">MRATA1EN1_LOCUS24247</name>
</gene>
<dbReference type="EMBL" id="OX459941">
    <property type="protein sequence ID" value="CAI9175285.1"/>
    <property type="molecule type" value="Genomic_DNA"/>
</dbReference>
<feature type="region of interest" description="Disordered" evidence="1">
    <location>
        <begin position="31"/>
        <end position="63"/>
    </location>
</feature>
<dbReference type="Proteomes" id="UP001176941">
    <property type="component" value="Chromosome 5"/>
</dbReference>
<reference evidence="2" key="1">
    <citation type="submission" date="2023-04" db="EMBL/GenBank/DDBJ databases">
        <authorList>
            <consortium name="ELIXIR-Norway"/>
        </authorList>
    </citation>
    <scope>NUCLEOTIDE SEQUENCE [LARGE SCALE GENOMIC DNA]</scope>
</reference>
<evidence type="ECO:0000313" key="3">
    <source>
        <dbReference type="Proteomes" id="UP001176941"/>
    </source>
</evidence>
<proteinExistence type="predicted"/>
<sequence length="110" mass="11880">MQVVQFLVQFLGWEDPTPVFMGFPGGSDGKESACNAGDLGSIPELERSPGGGHGKPFQYSRLENPHGQRSLAGYSPWGCRVGHDQVLSTAQHSTAYVSSLLTARKKFLTN</sequence>